<accession>A0A8J4YNF5</accession>
<organism evidence="3 4">
    <name type="scientific">Chionoecetes opilio</name>
    <name type="common">Atlantic snow crab</name>
    <name type="synonym">Cancer opilio</name>
    <dbReference type="NCBI Taxonomy" id="41210"/>
    <lineage>
        <taxon>Eukaryota</taxon>
        <taxon>Metazoa</taxon>
        <taxon>Ecdysozoa</taxon>
        <taxon>Arthropoda</taxon>
        <taxon>Crustacea</taxon>
        <taxon>Multicrustacea</taxon>
        <taxon>Malacostraca</taxon>
        <taxon>Eumalacostraca</taxon>
        <taxon>Eucarida</taxon>
        <taxon>Decapoda</taxon>
        <taxon>Pleocyemata</taxon>
        <taxon>Brachyura</taxon>
        <taxon>Eubrachyura</taxon>
        <taxon>Majoidea</taxon>
        <taxon>Majidae</taxon>
        <taxon>Chionoecetes</taxon>
    </lineage>
</organism>
<dbReference type="GO" id="GO:0004364">
    <property type="term" value="F:glutathione transferase activity"/>
    <property type="evidence" value="ECO:0007669"/>
    <property type="project" value="TreeGrafter"/>
</dbReference>
<dbReference type="GO" id="GO:0006749">
    <property type="term" value="P:glutathione metabolic process"/>
    <property type="evidence" value="ECO:0007669"/>
    <property type="project" value="TreeGrafter"/>
</dbReference>
<evidence type="ECO:0000313" key="4">
    <source>
        <dbReference type="Proteomes" id="UP000770661"/>
    </source>
</evidence>
<sequence length="194" mass="21622">MRPCAVKTAVGAAKKSSRLTYIIYVNIALCLFVFEVINRYKAHWNIDLHLKPVRLANVGQAAGTIAPAMKPNRAPYMVKDLYRSADYSMMRTSLQPGVGSGRRGGRSDARGSGPEVKEQMGQPGFWSAHLWLLIWREPALFFGSDRFPVLAQEINELWMGPEPVAKEQRPWCVLPSGGNLEKQKEAAAPRDGLR</sequence>
<gene>
    <name evidence="3" type="ORF">GWK47_028791</name>
</gene>
<evidence type="ECO:0000256" key="1">
    <source>
        <dbReference type="SAM" id="MobiDB-lite"/>
    </source>
</evidence>
<feature type="compositionally biased region" description="Basic and acidic residues" evidence="1">
    <location>
        <begin position="181"/>
        <end position="194"/>
    </location>
</feature>
<dbReference type="PANTHER" id="PTHR42943:SF2">
    <property type="entry name" value="GLUTATHIONE S-TRANSFERASE KAPPA 1"/>
    <property type="match status" value="1"/>
</dbReference>
<reference evidence="3" key="1">
    <citation type="submission" date="2020-07" db="EMBL/GenBank/DDBJ databases">
        <title>The High-quality genome of the commercially important snow crab, Chionoecetes opilio.</title>
        <authorList>
            <person name="Jeong J.-H."/>
            <person name="Ryu S."/>
        </authorList>
    </citation>
    <scope>NUCLEOTIDE SEQUENCE</scope>
    <source>
        <strain evidence="3">MADBK_172401_WGS</strain>
        <tissue evidence="3">Digestive gland</tissue>
    </source>
</reference>
<dbReference type="Gene3D" id="3.40.30.10">
    <property type="entry name" value="Glutaredoxin"/>
    <property type="match status" value="1"/>
</dbReference>
<keyword evidence="2" id="KW-0812">Transmembrane</keyword>
<dbReference type="Proteomes" id="UP000770661">
    <property type="component" value="Unassembled WGS sequence"/>
</dbReference>
<keyword evidence="2" id="KW-0472">Membrane</keyword>
<keyword evidence="4" id="KW-1185">Reference proteome</keyword>
<dbReference type="GO" id="GO:0005777">
    <property type="term" value="C:peroxisome"/>
    <property type="evidence" value="ECO:0007669"/>
    <property type="project" value="TreeGrafter"/>
</dbReference>
<feature type="transmembrane region" description="Helical" evidence="2">
    <location>
        <begin position="19"/>
        <end position="37"/>
    </location>
</feature>
<proteinExistence type="predicted"/>
<dbReference type="EMBL" id="JACEEZ010000417">
    <property type="protein sequence ID" value="KAG0730180.1"/>
    <property type="molecule type" value="Genomic_DNA"/>
</dbReference>
<dbReference type="AlphaFoldDB" id="A0A8J4YNF5"/>
<dbReference type="PANTHER" id="PTHR42943">
    <property type="entry name" value="GLUTATHIONE S-TRANSFERASE KAPPA"/>
    <property type="match status" value="1"/>
</dbReference>
<name>A0A8J4YNF5_CHIOP</name>
<dbReference type="GO" id="GO:0004602">
    <property type="term" value="F:glutathione peroxidase activity"/>
    <property type="evidence" value="ECO:0007669"/>
    <property type="project" value="TreeGrafter"/>
</dbReference>
<evidence type="ECO:0000256" key="2">
    <source>
        <dbReference type="SAM" id="Phobius"/>
    </source>
</evidence>
<dbReference type="InterPro" id="IPR051924">
    <property type="entry name" value="GST_Kappa/NadH"/>
</dbReference>
<evidence type="ECO:0000313" key="3">
    <source>
        <dbReference type="EMBL" id="KAG0730180.1"/>
    </source>
</evidence>
<keyword evidence="2" id="KW-1133">Transmembrane helix</keyword>
<comment type="caution">
    <text evidence="3">The sequence shown here is derived from an EMBL/GenBank/DDBJ whole genome shotgun (WGS) entry which is preliminary data.</text>
</comment>
<protein>
    <submittedName>
        <fullName evidence="3">Uncharacterized protein</fullName>
    </submittedName>
</protein>
<dbReference type="OrthoDB" id="4664297at2759"/>
<feature type="region of interest" description="Disordered" evidence="1">
    <location>
        <begin position="175"/>
        <end position="194"/>
    </location>
</feature>
<feature type="region of interest" description="Disordered" evidence="1">
    <location>
        <begin position="93"/>
        <end position="120"/>
    </location>
</feature>
<dbReference type="GO" id="GO:0005739">
    <property type="term" value="C:mitochondrion"/>
    <property type="evidence" value="ECO:0007669"/>
    <property type="project" value="TreeGrafter"/>
</dbReference>